<reference evidence="15" key="3">
    <citation type="submission" date="2018-03" db="EMBL/GenBank/DDBJ databases">
        <authorList>
            <person name="Jeon C.O."/>
        </authorList>
    </citation>
    <scope>NUCLEOTIDE SEQUENCE</scope>
    <source>
        <strain evidence="15">JCM 31126</strain>
    </source>
</reference>
<evidence type="ECO:0000256" key="8">
    <source>
        <dbReference type="ARBA" id="ARBA00022679"/>
    </source>
</evidence>
<dbReference type="PANTHER" id="PTHR43552">
    <property type="entry name" value="DIAMINOBUTYRATE--2-OXOGLUTARATE AMINOTRANSFERASE"/>
    <property type="match status" value="1"/>
</dbReference>
<dbReference type="InterPro" id="IPR049704">
    <property type="entry name" value="Aminotrans_3_PPA_site"/>
</dbReference>
<comment type="cofactor">
    <cofactor evidence="1">
        <name>pyridoxal 5'-phosphate</name>
        <dbReference type="ChEBI" id="CHEBI:597326"/>
    </cofactor>
</comment>
<sequence length="421" mass="46530">MYQSTIESNVISYSNSFPVTFSHAKNATLITEDNEEYTDFFAGAGVLNFGHNNSAIKESIMNYLAEDTIIHGLDMSTTARNQYFDTVAEKILKPRHLDYKMMSCGPTGTNAIEAALKLARKYTNKKNILAFSRAFHGMSLGSLAATSAQFNREAAGVSLDNVTRVPYVDQFPSVKASLNFIKFLLSDDHSGVDKPAAIILETVQAEGGVNVAPKEWLQGIREICDQFNILMIVDDIQVGVGRTGSFFSFEEAGIVPDIVALSKSLSGFGLPLSVLFFKKELDIFEPAEHNGTFRGNQLGFVGSQAAIDYFVDNDLMEDVKSNEKIMQHELEKLLQLDPRIMVRGKGMIWGIDFSLIDPTITERVQQECFARNLIIESAGSQDAVLKLLPPLTIEKEQLEQGLNIIYSAVREVISGSQNDIL</sequence>
<dbReference type="InterPro" id="IPR015422">
    <property type="entry name" value="PyrdxlP-dep_Trfase_small"/>
</dbReference>
<evidence type="ECO:0000313" key="16">
    <source>
        <dbReference type="EMBL" id="GMA72011.1"/>
    </source>
</evidence>
<evidence type="ECO:0000256" key="3">
    <source>
        <dbReference type="ARBA" id="ARBA00004946"/>
    </source>
</evidence>
<dbReference type="SUPFAM" id="SSF53383">
    <property type="entry name" value="PLP-dependent transferases"/>
    <property type="match status" value="1"/>
</dbReference>
<dbReference type="NCBIfam" id="NF006733">
    <property type="entry name" value="PRK09264.1"/>
    <property type="match status" value="1"/>
</dbReference>
<evidence type="ECO:0000256" key="6">
    <source>
        <dbReference type="ARBA" id="ARBA00014798"/>
    </source>
</evidence>
<reference evidence="16" key="4">
    <citation type="submission" date="2023-02" db="EMBL/GenBank/DDBJ databases">
        <authorList>
            <person name="Sun Q."/>
            <person name="Mori K."/>
        </authorList>
    </citation>
    <scope>NUCLEOTIDE SEQUENCE</scope>
    <source>
        <strain evidence="16">NBRC 114545</strain>
    </source>
</reference>
<gene>
    <name evidence="16" type="primary">ectB</name>
    <name evidence="15" type="ORF">C7K38_07940</name>
    <name evidence="16" type="ORF">GCM10025885_10600</name>
</gene>
<dbReference type="RefSeq" id="WP_123936069.1">
    <property type="nucleotide sequence ID" value="NZ_BSUW01000001.1"/>
</dbReference>
<dbReference type="GO" id="GO:0030170">
    <property type="term" value="F:pyridoxal phosphate binding"/>
    <property type="evidence" value="ECO:0007669"/>
    <property type="project" value="InterPro"/>
</dbReference>
<accession>A0AA38CWT2</accession>
<dbReference type="Gene3D" id="3.40.640.10">
    <property type="entry name" value="Type I PLP-dependent aspartate aminotransferase-like (Major domain)"/>
    <property type="match status" value="1"/>
</dbReference>
<evidence type="ECO:0000256" key="9">
    <source>
        <dbReference type="ARBA" id="ARBA00022898"/>
    </source>
</evidence>
<reference evidence="15 17" key="1">
    <citation type="journal article" date="2012" name="Int. J. Syst. Evol. Microbiol.">
        <title>Characterization of Tetragenococcus strains from sugar thick juice reveals a novel species, Tetragenococcus osmophilus sp. nov., and divides Tetragenococcus halophilus into two subspecies, T. halophilus subsp. halophilus subsp. nov. and T. halophilus subsp. flandriensis subsp. nov.</title>
        <authorList>
            <person name="Juste A."/>
            <person name="Van Trappen S."/>
            <person name="Verreth C."/>
            <person name="Cleenwerck I."/>
            <person name="De Vos P."/>
            <person name="Lievens B."/>
            <person name="Willems K.A."/>
        </authorList>
    </citation>
    <scope>NUCLEOTIDE SEQUENCE [LARGE SCALE GENOMIC DNA]</scope>
    <source>
        <strain evidence="15 17">JCM 31126</strain>
    </source>
</reference>
<name>A0AA38CWT2_9ENTE</name>
<dbReference type="NCBIfam" id="TIGR00709">
    <property type="entry name" value="dat"/>
    <property type="match status" value="1"/>
</dbReference>
<dbReference type="InterPro" id="IPR005814">
    <property type="entry name" value="Aminotrans_3"/>
</dbReference>
<dbReference type="CDD" id="cd00610">
    <property type="entry name" value="OAT_like"/>
    <property type="match status" value="1"/>
</dbReference>
<comment type="similarity">
    <text evidence="4 14">Belongs to the class-III pyridoxal-phosphate-dependent aminotransferase family.</text>
</comment>
<evidence type="ECO:0000256" key="14">
    <source>
        <dbReference type="RuleBase" id="RU003560"/>
    </source>
</evidence>
<evidence type="ECO:0000256" key="1">
    <source>
        <dbReference type="ARBA" id="ARBA00001933"/>
    </source>
</evidence>
<reference evidence="16 18" key="2">
    <citation type="journal article" date="2014" name="Int. J. Syst. Evol. Microbiol.">
        <title>Complete genome sequence of Corynebacterium casei LMG S-19264T (=DSM 44701T), isolated from a smear-ripened cheese.</title>
        <authorList>
            <consortium name="US DOE Joint Genome Institute (JGI-PGF)"/>
            <person name="Walter F."/>
            <person name="Albersmeier A."/>
            <person name="Kalinowski J."/>
            <person name="Ruckert C."/>
        </authorList>
    </citation>
    <scope>NUCLEOTIDE SEQUENCE [LARGE SCALE GENOMIC DNA]</scope>
    <source>
        <strain evidence="16 18">NBRC 114545</strain>
    </source>
</reference>
<keyword evidence="8" id="KW-0808">Transferase</keyword>
<evidence type="ECO:0000256" key="2">
    <source>
        <dbReference type="ARBA" id="ARBA00002189"/>
    </source>
</evidence>
<comment type="catalytic activity">
    <reaction evidence="13">
        <text>L-2,4-diaminobutanoate + 2-oxoglutarate = L-aspartate 4-semialdehyde + L-glutamate</text>
        <dbReference type="Rhea" id="RHEA:11160"/>
        <dbReference type="ChEBI" id="CHEBI:16810"/>
        <dbReference type="ChEBI" id="CHEBI:29985"/>
        <dbReference type="ChEBI" id="CHEBI:58761"/>
        <dbReference type="ChEBI" id="CHEBI:537519"/>
        <dbReference type="EC" id="2.6.1.76"/>
    </reaction>
</comment>
<comment type="function">
    <text evidence="2">Catalyzes reversively the conversion of L-aspartate beta-semialdehyde (ASA) to L-2,4-diaminobutyrate (DABA) by transamination with L-glutamate.</text>
</comment>
<keyword evidence="9 14" id="KW-0663">Pyridoxal phosphate</keyword>
<dbReference type="Proteomes" id="UP001157039">
    <property type="component" value="Unassembled WGS sequence"/>
</dbReference>
<keyword evidence="17" id="KW-1185">Reference proteome</keyword>
<dbReference type="Pfam" id="PF00202">
    <property type="entry name" value="Aminotran_3"/>
    <property type="match status" value="1"/>
</dbReference>
<dbReference type="InterPro" id="IPR015421">
    <property type="entry name" value="PyrdxlP-dep_Trfase_major"/>
</dbReference>
<evidence type="ECO:0000256" key="4">
    <source>
        <dbReference type="ARBA" id="ARBA00008954"/>
    </source>
</evidence>
<dbReference type="InterPro" id="IPR015424">
    <property type="entry name" value="PyrdxlP-dep_Trfase"/>
</dbReference>
<dbReference type="PANTHER" id="PTHR43552:SF2">
    <property type="entry name" value="DIAMINOBUTYRATE--2-OXOGLUTARATE TRANSAMINASE"/>
    <property type="match status" value="1"/>
</dbReference>
<dbReference type="EMBL" id="BSUW01000001">
    <property type="protein sequence ID" value="GMA72011.1"/>
    <property type="molecule type" value="Genomic_DNA"/>
</dbReference>
<dbReference type="PROSITE" id="PS00600">
    <property type="entry name" value="AA_TRANSFER_CLASS_3"/>
    <property type="match status" value="1"/>
</dbReference>
<evidence type="ECO:0000256" key="13">
    <source>
        <dbReference type="ARBA" id="ARBA00049111"/>
    </source>
</evidence>
<comment type="pathway">
    <text evidence="3">Amine and polyamine biosynthesis; ectoine biosynthesis; L-ectoine from L-aspartate 4-semialdehyde: step 1/3.</text>
</comment>
<dbReference type="Proteomes" id="UP000268310">
    <property type="component" value="Chromosome"/>
</dbReference>
<organism evidence="16 18">
    <name type="scientific">Tetragenococcus osmophilus</name>
    <dbReference type="NCBI Taxonomy" id="526944"/>
    <lineage>
        <taxon>Bacteria</taxon>
        <taxon>Bacillati</taxon>
        <taxon>Bacillota</taxon>
        <taxon>Bacilli</taxon>
        <taxon>Lactobacillales</taxon>
        <taxon>Enterococcaceae</taxon>
        <taxon>Tetragenococcus</taxon>
    </lineage>
</organism>
<evidence type="ECO:0000256" key="5">
    <source>
        <dbReference type="ARBA" id="ARBA00013155"/>
    </source>
</evidence>
<proteinExistence type="inferred from homology"/>
<dbReference type="EC" id="2.6.1.76" evidence="5"/>
<protein>
    <recommendedName>
        <fullName evidence="6">Diaminobutyrate--2-oxoglutarate transaminase</fullName>
        <ecNumber evidence="5">2.6.1.76</ecNumber>
    </recommendedName>
    <alternativeName>
        <fullName evidence="11">DABA aminotransferase</fullName>
    </alternativeName>
    <alternativeName>
        <fullName evidence="12">Diaminobutyrate--2-oxoglutarate aminotransferase</fullName>
    </alternativeName>
    <alternativeName>
        <fullName evidence="10">L-2,4-diaminobutyric acid transaminase</fullName>
    </alternativeName>
</protein>
<evidence type="ECO:0000256" key="10">
    <source>
        <dbReference type="ARBA" id="ARBA00029744"/>
    </source>
</evidence>
<evidence type="ECO:0000256" key="12">
    <source>
        <dbReference type="ARBA" id="ARBA00031476"/>
    </source>
</evidence>
<dbReference type="KEGG" id="too:C7K38_07940"/>
<evidence type="ECO:0000313" key="15">
    <source>
        <dbReference type="EMBL" id="AYW48295.1"/>
    </source>
</evidence>
<dbReference type="GO" id="GO:0045303">
    <property type="term" value="F:diaminobutyrate-2-oxoglutarate transaminase activity"/>
    <property type="evidence" value="ECO:0007669"/>
    <property type="project" value="UniProtKB-EC"/>
</dbReference>
<evidence type="ECO:0000256" key="11">
    <source>
        <dbReference type="ARBA" id="ARBA00030665"/>
    </source>
</evidence>
<dbReference type="InterPro" id="IPR004637">
    <property type="entry name" value="Dat"/>
</dbReference>
<dbReference type="Gene3D" id="3.90.1150.10">
    <property type="entry name" value="Aspartate Aminotransferase, domain 1"/>
    <property type="match status" value="1"/>
</dbReference>
<evidence type="ECO:0000313" key="17">
    <source>
        <dbReference type="Proteomes" id="UP000268310"/>
    </source>
</evidence>
<dbReference type="AlphaFoldDB" id="A0AA38CWT2"/>
<evidence type="ECO:0000313" key="18">
    <source>
        <dbReference type="Proteomes" id="UP001157039"/>
    </source>
</evidence>
<evidence type="ECO:0000256" key="7">
    <source>
        <dbReference type="ARBA" id="ARBA00022576"/>
    </source>
</evidence>
<dbReference type="EMBL" id="CP027783">
    <property type="protein sequence ID" value="AYW48295.1"/>
    <property type="molecule type" value="Genomic_DNA"/>
</dbReference>
<keyword evidence="7" id="KW-0032">Aminotransferase</keyword>